<keyword evidence="2" id="KW-0560">Oxidoreductase</keyword>
<feature type="domain" description="6-phosphogluconate dehydrogenase NADP-binding" evidence="5">
    <location>
        <begin position="1"/>
        <end position="143"/>
    </location>
</feature>
<accession>A0A1W2THN5</accession>
<dbReference type="AlphaFoldDB" id="A0A1W2THN5"/>
<dbReference type="InterPro" id="IPR008927">
    <property type="entry name" value="6-PGluconate_DH-like_C_sf"/>
</dbReference>
<dbReference type="PANTHER" id="PTHR43580:SF2">
    <property type="entry name" value="CYTOKINE-LIKE NUCLEAR FACTOR N-PAC"/>
    <property type="match status" value="1"/>
</dbReference>
<dbReference type="PANTHER" id="PTHR43580">
    <property type="entry name" value="OXIDOREDUCTASE GLYR1-RELATED"/>
    <property type="match status" value="1"/>
</dbReference>
<dbReference type="OrthoDB" id="435038at2759"/>
<protein>
    <submittedName>
        <fullName evidence="7">Putative gamma hydroxybutyrate dehydrogenase</fullName>
    </submittedName>
</protein>
<gene>
    <name evidence="7" type="ORF">SAMD00023353_0901250</name>
</gene>
<evidence type="ECO:0000256" key="4">
    <source>
        <dbReference type="PIRSR" id="PIRSR000103-1"/>
    </source>
</evidence>
<dbReference type="Pfam" id="PF14833">
    <property type="entry name" value="NAD_binding_11"/>
    <property type="match status" value="1"/>
</dbReference>
<dbReference type="Gene3D" id="3.40.50.720">
    <property type="entry name" value="NAD(P)-binding Rossmann-like Domain"/>
    <property type="match status" value="1"/>
</dbReference>
<dbReference type="InterPro" id="IPR013328">
    <property type="entry name" value="6PGD_dom2"/>
</dbReference>
<name>A0A1W2THN5_ROSNE</name>
<dbReference type="SUPFAM" id="SSF48179">
    <property type="entry name" value="6-phosphogluconate dehydrogenase C-terminal domain-like"/>
    <property type="match status" value="1"/>
</dbReference>
<dbReference type="Proteomes" id="UP000054516">
    <property type="component" value="Unassembled WGS sequence"/>
</dbReference>
<comment type="similarity">
    <text evidence="1">Belongs to the HIBADH-related family. NP60 subfamily.</text>
</comment>
<dbReference type="PIRSF" id="PIRSF000103">
    <property type="entry name" value="HIBADH"/>
    <property type="match status" value="1"/>
</dbReference>
<dbReference type="GO" id="GO:0016491">
    <property type="term" value="F:oxidoreductase activity"/>
    <property type="evidence" value="ECO:0007669"/>
    <property type="project" value="UniProtKB-KW"/>
</dbReference>
<dbReference type="SUPFAM" id="SSF51735">
    <property type="entry name" value="NAD(P)-binding Rossmann-fold domains"/>
    <property type="match status" value="1"/>
</dbReference>
<dbReference type="OMA" id="QFYADVQ"/>
<dbReference type="Pfam" id="PF03446">
    <property type="entry name" value="NAD_binding_2"/>
    <property type="match status" value="1"/>
</dbReference>
<keyword evidence="3" id="KW-0520">NAD</keyword>
<evidence type="ECO:0000259" key="5">
    <source>
        <dbReference type="Pfam" id="PF03446"/>
    </source>
</evidence>
<evidence type="ECO:0000256" key="1">
    <source>
        <dbReference type="ARBA" id="ARBA00007598"/>
    </source>
</evidence>
<dbReference type="InterPro" id="IPR051265">
    <property type="entry name" value="HIBADH-related_NP60_sf"/>
</dbReference>
<evidence type="ECO:0000259" key="6">
    <source>
        <dbReference type="Pfam" id="PF14833"/>
    </source>
</evidence>
<reference evidence="7" key="1">
    <citation type="submission" date="2016-03" db="EMBL/GenBank/DDBJ databases">
        <title>Draft genome sequence of Rosellinia necatrix.</title>
        <authorList>
            <person name="Kanematsu S."/>
        </authorList>
    </citation>
    <scope>NUCLEOTIDE SEQUENCE [LARGE SCALE GENOMIC DNA]</scope>
    <source>
        <strain evidence="7">W97</strain>
    </source>
</reference>
<feature type="domain" description="3-hydroxyisobutyrate dehydrogenase-like NAD-binding" evidence="6">
    <location>
        <begin position="149"/>
        <end position="269"/>
    </location>
</feature>
<dbReference type="Gene3D" id="1.10.1040.10">
    <property type="entry name" value="N-(1-d-carboxylethyl)-l-norvaline Dehydrogenase, domain 2"/>
    <property type="match status" value="1"/>
</dbReference>
<dbReference type="InterPro" id="IPR036291">
    <property type="entry name" value="NAD(P)-bd_dom_sf"/>
</dbReference>
<dbReference type="InterPro" id="IPR029154">
    <property type="entry name" value="HIBADH-like_NADP-bd"/>
</dbReference>
<evidence type="ECO:0000256" key="3">
    <source>
        <dbReference type="ARBA" id="ARBA00023027"/>
    </source>
</evidence>
<keyword evidence="8" id="KW-1185">Reference proteome</keyword>
<dbReference type="GO" id="GO:0050661">
    <property type="term" value="F:NADP binding"/>
    <property type="evidence" value="ECO:0007669"/>
    <property type="project" value="InterPro"/>
</dbReference>
<dbReference type="GO" id="GO:0051287">
    <property type="term" value="F:NAD binding"/>
    <property type="evidence" value="ECO:0007669"/>
    <property type="project" value="InterPro"/>
</dbReference>
<organism evidence="7">
    <name type="scientific">Rosellinia necatrix</name>
    <name type="common">White root-rot fungus</name>
    <dbReference type="NCBI Taxonomy" id="77044"/>
    <lineage>
        <taxon>Eukaryota</taxon>
        <taxon>Fungi</taxon>
        <taxon>Dikarya</taxon>
        <taxon>Ascomycota</taxon>
        <taxon>Pezizomycotina</taxon>
        <taxon>Sordariomycetes</taxon>
        <taxon>Xylariomycetidae</taxon>
        <taxon>Xylariales</taxon>
        <taxon>Xylariaceae</taxon>
        <taxon>Rosellinia</taxon>
    </lineage>
</organism>
<evidence type="ECO:0000256" key="2">
    <source>
        <dbReference type="ARBA" id="ARBA00023002"/>
    </source>
</evidence>
<feature type="active site" evidence="4">
    <location>
        <position position="155"/>
    </location>
</feature>
<evidence type="ECO:0000313" key="8">
    <source>
        <dbReference type="Proteomes" id="UP000054516"/>
    </source>
</evidence>
<sequence length="275" mass="29042">MGAPMALNLSRHYPITVWNRSPHKYAPLLRAGAKAGATPSHVVQDSDVIFMMLFDTIAINDIFDGFKTALAGKTLVNAGSVPEEFSHHLAAEVSQVGGQFVEMPVSGSQIPAEKGQLVGLLGGDGDVIEKVRPVLEPMISAAVHCGPIGYGLRTKNAVNLYLTALTVGLAESANLARAQGLDLGVLREVLNTGPMASAYSHIKISKIIDHDWSTQAAIKACYYSSDLICNAAEASGVRSPLAQLCRSMYAEATDAGFGEEDLIAIIKILSGSPPK</sequence>
<dbReference type="EMBL" id="DF977454">
    <property type="protein sequence ID" value="GAP87645.2"/>
    <property type="molecule type" value="Genomic_DNA"/>
</dbReference>
<evidence type="ECO:0000313" key="7">
    <source>
        <dbReference type="EMBL" id="GAP87645.2"/>
    </source>
</evidence>
<dbReference type="InterPro" id="IPR015815">
    <property type="entry name" value="HIBADH-related"/>
</dbReference>
<dbReference type="InterPro" id="IPR006115">
    <property type="entry name" value="6PGDH_NADP-bd"/>
</dbReference>
<proteinExistence type="inferred from homology"/>